<feature type="domain" description="Big-1" evidence="3">
    <location>
        <begin position="39"/>
        <end position="123"/>
    </location>
</feature>
<feature type="chain" id="PRO_5045819870" description="Big-1 domain-containing protein" evidence="2">
    <location>
        <begin position="22"/>
        <end position="1416"/>
    </location>
</feature>
<name>A0ABY9TQ84_9GAMM</name>
<dbReference type="EMBL" id="CP134145">
    <property type="protein sequence ID" value="WNC70983.1"/>
    <property type="molecule type" value="Genomic_DNA"/>
</dbReference>
<sequence length="1416" mass="142976">MMKKFQHFFYLFLLVFLTACDGDSFTAEDKDEVNPLESTTTIELTIDNTYVDAATPATVTAKVQTDGVAVDNIVVTFSSEVGLFDIESSTALTNSDGIATIGLTAGAIEGAGTITASIESGEIGTIGFESAGDGIDPDASQNQGESENVVLVNMSISARQVAALSAQIITANISDLDGPVEGTVVAFSTTSGYLLPSSGSALTNSNGNATIIINADNVEGAGTVTATAPNGESATISFSNAGDGGVIAGKQVKLSLSNNQVSSASPATVMVTVTDENGAVAGEVVNFSSSIGVLNPYSGTALTDATGAATITLTAGNVEGAGLVSATLATGEFDSLGFSTSGDASEVAGNEVSLTISTTSITDGSPSMLTATVTNSGNPVGGEVVNFSSTLGTLSPASGTALTNASGQAVITLSAGTNAGAGVASVTLDNGANAKVGFETAGDASAKLGKTIVVTPITDLVEKLAPVTIMVKVTDNGVDVANEVISFTTTLGAFNPLSGTALTNSTGNAIIELTAGSIEGAGIVTASLASGETDTSGFATKGDGDGITDKVIELDAIVGTISNAAPVIVWVTVTENERPSASEVVNFSSSLGVFDPVSATALTDTDGRAFIELSAGDIKGAGIVTATLTSGELDTTGFATDGDAPAILGKEVAVNVLTKNIIGTATSIVEATVTENGALVANEFVNFAATLGLLDPRNGTALTDGDGVASVTLSAGTVKGAGIVTATLSNGAKGNDTFTTAGDEVLGIYLDVILVEPDTINPIDTINTTTPGQLIATVNGLGVGEKVLVTFSSDIGEISIPTAITDVNNQAIVDIYAGNDIGAGTITASLVSGETGSALVVVGAAGLQMQTPVVGLSPISAGGSTNISVTIIDTNNGNAPYTEPVLVNFSSSCSLDGKAQLDEQVSTFQGTAVSSYLAQGCTGNDIITVTANAGTESLTATAAIDVEAAAIGSIIFESATPENISLKGIGGEESSTVIFQVLDENSNPVSGEQVSFELNTVVGGVSLNPNVATTNSNGYAQTVINSGTVSTTVRVTATVDNTTPNISSQSNKLVISTGIPDQDSFSISAETLNLERIYGNQTTITARMADAFNNPVPDGTSVYFTTEGGLIVGDCQTADSACSVTFTVQDPIPSGNTVEEPSVNWVKGDDESLFPSVINLMGQNYGGRITILATAIGEESFADTNGNGLFDVDEHPLFDTGFDTSGDDYDMPEAFIDYNEDSVFNPAGGGEAGGDSEEFADFDVSGDYNSRDNKYTGVLCAEDAKLADLCSPVQSLNVRDSLVLIVASPRAYAVRGQTIDALDADNALLADDDDKTVNIVGEDTGHASIIISDVHNQPMPKGTIIEFTSTVGSIVGPDTFTWSNDNHNGGQEFSVSIKGEDEAKSGSLIVQITTPGGTTTTKTLIDVAILAVAVVP</sequence>
<feature type="domain" description="Big-1" evidence="3">
    <location>
        <begin position="651"/>
        <end position="739"/>
    </location>
</feature>
<dbReference type="RefSeq" id="WP_348390118.1">
    <property type="nucleotide sequence ID" value="NZ_CP134145.1"/>
</dbReference>
<keyword evidence="2" id="KW-0732">Signal</keyword>
<protein>
    <recommendedName>
        <fullName evidence="3">Big-1 domain-containing protein</fullName>
    </recommendedName>
</protein>
<proteinExistence type="inferred from homology"/>
<evidence type="ECO:0000256" key="2">
    <source>
        <dbReference type="SAM" id="SignalP"/>
    </source>
</evidence>
<reference evidence="5" key="1">
    <citation type="submission" date="2023-09" db="EMBL/GenBank/DDBJ databases">
        <authorList>
            <person name="Li S."/>
            <person name="Li X."/>
            <person name="Zhang C."/>
            <person name="Zhao Z."/>
        </authorList>
    </citation>
    <scope>NUCLEOTIDE SEQUENCE [LARGE SCALE GENOMIC DNA]</scope>
    <source>
        <strain evidence="5">SQ149</strain>
    </source>
</reference>
<dbReference type="PROSITE" id="PS51257">
    <property type="entry name" value="PROKAR_LIPOPROTEIN"/>
    <property type="match status" value="1"/>
</dbReference>
<accession>A0ABY9TQ84</accession>
<dbReference type="SUPFAM" id="SSF49373">
    <property type="entry name" value="Invasin/intimin cell-adhesion fragments"/>
    <property type="match status" value="8"/>
</dbReference>
<gene>
    <name evidence="4" type="ORF">RGQ13_12695</name>
</gene>
<dbReference type="InterPro" id="IPR008964">
    <property type="entry name" value="Invasin/intimin_cell_adhesion"/>
</dbReference>
<feature type="domain" description="Big-1" evidence="3">
    <location>
        <begin position="958"/>
        <end position="1054"/>
    </location>
</feature>
<feature type="domain" description="Big-1" evidence="3">
    <location>
        <begin position="449"/>
        <end position="542"/>
    </location>
</feature>
<keyword evidence="5" id="KW-1185">Reference proteome</keyword>
<dbReference type="InterPro" id="IPR013783">
    <property type="entry name" value="Ig-like_fold"/>
</dbReference>
<organism evidence="4 5">
    <name type="scientific">Thalassotalea psychrophila</name>
    <dbReference type="NCBI Taxonomy" id="3065647"/>
    <lineage>
        <taxon>Bacteria</taxon>
        <taxon>Pseudomonadati</taxon>
        <taxon>Pseudomonadota</taxon>
        <taxon>Gammaproteobacteria</taxon>
        <taxon>Alteromonadales</taxon>
        <taxon>Colwelliaceae</taxon>
        <taxon>Thalassotalea</taxon>
    </lineage>
</organism>
<evidence type="ECO:0000256" key="1">
    <source>
        <dbReference type="ARBA" id="ARBA00010116"/>
    </source>
</evidence>
<feature type="domain" description="Big-1" evidence="3">
    <location>
        <begin position="351"/>
        <end position="439"/>
    </location>
</feature>
<dbReference type="Gene3D" id="2.60.40.10">
    <property type="entry name" value="Immunoglobulins"/>
    <property type="match status" value="9"/>
</dbReference>
<evidence type="ECO:0000313" key="5">
    <source>
        <dbReference type="Proteomes" id="UP001258994"/>
    </source>
</evidence>
<evidence type="ECO:0000259" key="3">
    <source>
        <dbReference type="PROSITE" id="PS51127"/>
    </source>
</evidence>
<evidence type="ECO:0000313" key="4">
    <source>
        <dbReference type="EMBL" id="WNC70983.1"/>
    </source>
</evidence>
<comment type="similarity">
    <text evidence="1">Belongs to the intimin/invasin family.</text>
</comment>
<dbReference type="Proteomes" id="UP001258994">
    <property type="component" value="Chromosome"/>
</dbReference>
<feature type="domain" description="Big-1" evidence="3">
    <location>
        <begin position="251"/>
        <end position="347"/>
    </location>
</feature>
<dbReference type="PROSITE" id="PS51127">
    <property type="entry name" value="BIG1"/>
    <property type="match status" value="6"/>
</dbReference>
<feature type="signal peptide" evidence="2">
    <location>
        <begin position="1"/>
        <end position="21"/>
    </location>
</feature>
<dbReference type="SMART" id="SM00634">
    <property type="entry name" value="BID_1"/>
    <property type="match status" value="8"/>
</dbReference>
<dbReference type="InterPro" id="IPR003344">
    <property type="entry name" value="Big_1_dom"/>
</dbReference>